<reference evidence="3" key="1">
    <citation type="submission" date="2010-04" db="EMBL/GenBank/DDBJ databases">
        <authorList>
            <person name="Reid K.E."/>
            <person name="Liao N."/>
            <person name="Chan S."/>
            <person name="Docking R."/>
            <person name="Taylor G."/>
            <person name="Moore R."/>
            <person name="Mayo M."/>
            <person name="Munro S."/>
            <person name="King J."/>
            <person name="Yanchuk A."/>
            <person name="Holt R."/>
            <person name="Jones S."/>
            <person name="Marra M."/>
            <person name="Ritland C.E."/>
            <person name="Ritland K."/>
            <person name="Bohlmann J."/>
        </authorList>
    </citation>
    <scope>NUCLEOTIDE SEQUENCE</scope>
    <source>
        <tissue evidence="3">Buds collected with no treatment. Collection October 2007</tissue>
    </source>
</reference>
<dbReference type="GO" id="GO:0030127">
    <property type="term" value="C:COPII vesicle coat"/>
    <property type="evidence" value="ECO:0007669"/>
    <property type="project" value="InterPro"/>
</dbReference>
<dbReference type="InterPro" id="IPR036180">
    <property type="entry name" value="Gelsolin-like_dom_sf"/>
</dbReference>
<dbReference type="AlphaFoldDB" id="D5A997"/>
<protein>
    <recommendedName>
        <fullName evidence="4">Gelsolin-like domain-containing protein</fullName>
    </recommendedName>
</protein>
<organism evidence="3">
    <name type="scientific">Picea sitchensis</name>
    <name type="common">Sitka spruce</name>
    <name type="synonym">Pinus sitchensis</name>
    <dbReference type="NCBI Taxonomy" id="3332"/>
    <lineage>
        <taxon>Eukaryota</taxon>
        <taxon>Viridiplantae</taxon>
        <taxon>Streptophyta</taxon>
        <taxon>Embryophyta</taxon>
        <taxon>Tracheophyta</taxon>
        <taxon>Spermatophyta</taxon>
        <taxon>Pinopsida</taxon>
        <taxon>Pinidae</taxon>
        <taxon>Conifers I</taxon>
        <taxon>Pinales</taxon>
        <taxon>Pinaceae</taxon>
        <taxon>Picea</taxon>
    </lineage>
</organism>
<dbReference type="InterPro" id="IPR050550">
    <property type="entry name" value="SEC23_SEC24_subfamily"/>
</dbReference>
<dbReference type="GO" id="GO:0006886">
    <property type="term" value="P:intracellular protein transport"/>
    <property type="evidence" value="ECO:0007669"/>
    <property type="project" value="InterPro"/>
</dbReference>
<dbReference type="GO" id="GO:0008270">
    <property type="term" value="F:zinc ion binding"/>
    <property type="evidence" value="ECO:0007669"/>
    <property type="project" value="TreeGrafter"/>
</dbReference>
<dbReference type="Pfam" id="PF04815">
    <property type="entry name" value="Sec23_helical"/>
    <property type="match status" value="1"/>
</dbReference>
<evidence type="ECO:0000259" key="2">
    <source>
        <dbReference type="Pfam" id="PF04815"/>
    </source>
</evidence>
<name>D5A997_PICSI</name>
<proteinExistence type="evidence at transcript level"/>
<evidence type="ECO:0000259" key="1">
    <source>
        <dbReference type="Pfam" id="PF00626"/>
    </source>
</evidence>
<dbReference type="Gene3D" id="3.40.20.10">
    <property type="entry name" value="Severin"/>
    <property type="match status" value="1"/>
</dbReference>
<feature type="domain" description="Gelsolin-like" evidence="1">
    <location>
        <begin position="93"/>
        <end position="160"/>
    </location>
</feature>
<evidence type="ECO:0008006" key="4">
    <source>
        <dbReference type="Google" id="ProtNLM"/>
    </source>
</evidence>
<dbReference type="GO" id="GO:0000149">
    <property type="term" value="F:SNARE binding"/>
    <property type="evidence" value="ECO:0007669"/>
    <property type="project" value="TreeGrafter"/>
</dbReference>
<dbReference type="EMBL" id="BT122758">
    <property type="protein sequence ID" value="ADE76116.1"/>
    <property type="molecule type" value="mRNA"/>
</dbReference>
<dbReference type="InterPro" id="IPR036175">
    <property type="entry name" value="Sec23/24_helical_dom_sf"/>
</dbReference>
<dbReference type="SUPFAM" id="SSF82754">
    <property type="entry name" value="C-terminal, gelsolin-like domain of Sec23/24"/>
    <property type="match status" value="1"/>
</dbReference>
<dbReference type="PANTHER" id="PTHR13803:SF4">
    <property type="entry name" value="SECRETORY 24CD, ISOFORM C"/>
    <property type="match status" value="1"/>
</dbReference>
<accession>D5A997</accession>
<dbReference type="Pfam" id="PF00626">
    <property type="entry name" value="Gelsolin"/>
    <property type="match status" value="1"/>
</dbReference>
<dbReference type="GO" id="GO:0070971">
    <property type="term" value="C:endoplasmic reticulum exit site"/>
    <property type="evidence" value="ECO:0007669"/>
    <property type="project" value="TreeGrafter"/>
</dbReference>
<dbReference type="PANTHER" id="PTHR13803">
    <property type="entry name" value="SEC24-RELATED PROTEIN"/>
    <property type="match status" value="1"/>
</dbReference>
<evidence type="ECO:0000313" key="3">
    <source>
        <dbReference type="EMBL" id="ADE76116.1"/>
    </source>
</evidence>
<sequence length="223" mass="25056">MTGLCVSILHTYRKFCATASSSGQLILPEALKLLPLYTLALTKSIGLRPDVRIDDRSYWITRVASISDSLAVPLVYPRMFAIHNLTLKDTVTSVLPSSLPLSSEHIDNSGVFLLENGEDALIYAGKAVSADVLQQLFGVSSVDEIPDQFLLQDYGNDLSRKLNEVVNEIRRQRCSYLRLRVCKRAEPAEFLFFSFMVEDKNALGSSYVEYLVHVHRQIQNKLT</sequence>
<dbReference type="InterPro" id="IPR007123">
    <property type="entry name" value="Gelsolin-like_dom"/>
</dbReference>
<dbReference type="Gene3D" id="1.20.120.730">
    <property type="entry name" value="Sec23/Sec24 helical domain"/>
    <property type="match status" value="1"/>
</dbReference>
<dbReference type="InterPro" id="IPR029006">
    <property type="entry name" value="ADF-H/Gelsolin-like_dom_sf"/>
</dbReference>
<dbReference type="InterPro" id="IPR006900">
    <property type="entry name" value="Sec23/24_helical_dom"/>
</dbReference>
<dbReference type="GO" id="GO:0090110">
    <property type="term" value="P:COPII-coated vesicle cargo loading"/>
    <property type="evidence" value="ECO:0007669"/>
    <property type="project" value="TreeGrafter"/>
</dbReference>
<dbReference type="SUPFAM" id="SSF81811">
    <property type="entry name" value="Helical domain of Sec23/24"/>
    <property type="match status" value="1"/>
</dbReference>
<feature type="domain" description="Sec23/Sec24 helical" evidence="2">
    <location>
        <begin position="4"/>
        <end position="67"/>
    </location>
</feature>